<name>A0A162K3J7_CORFA</name>
<keyword evidence="2" id="KW-1133">Transmembrane helix</keyword>
<organism evidence="4 5">
    <name type="scientific">Cordyceps fumosorosea (strain ARSEF 2679)</name>
    <name type="common">Isaria fumosorosea</name>
    <dbReference type="NCBI Taxonomy" id="1081104"/>
    <lineage>
        <taxon>Eukaryota</taxon>
        <taxon>Fungi</taxon>
        <taxon>Dikarya</taxon>
        <taxon>Ascomycota</taxon>
        <taxon>Pezizomycotina</taxon>
        <taxon>Sordariomycetes</taxon>
        <taxon>Hypocreomycetidae</taxon>
        <taxon>Hypocreales</taxon>
        <taxon>Cordycipitaceae</taxon>
        <taxon>Cordyceps</taxon>
    </lineage>
</organism>
<proteinExistence type="predicted"/>
<feature type="region of interest" description="Disordered" evidence="1">
    <location>
        <begin position="12"/>
        <end position="84"/>
    </location>
</feature>
<evidence type="ECO:0000313" key="5">
    <source>
        <dbReference type="Proteomes" id="UP000076744"/>
    </source>
</evidence>
<dbReference type="RefSeq" id="XP_018699937.1">
    <property type="nucleotide sequence ID" value="XM_018852834.1"/>
</dbReference>
<comment type="caution">
    <text evidence="4">The sequence shown here is derived from an EMBL/GenBank/DDBJ whole genome shotgun (WGS) entry which is preliminary data.</text>
</comment>
<evidence type="ECO:0000256" key="1">
    <source>
        <dbReference type="SAM" id="MobiDB-lite"/>
    </source>
</evidence>
<dbReference type="Pfam" id="PF00646">
    <property type="entry name" value="F-box"/>
    <property type="match status" value="1"/>
</dbReference>
<dbReference type="InterPro" id="IPR001810">
    <property type="entry name" value="F-box_dom"/>
</dbReference>
<feature type="transmembrane region" description="Helical" evidence="2">
    <location>
        <begin position="333"/>
        <end position="351"/>
    </location>
</feature>
<feature type="transmembrane region" description="Helical" evidence="2">
    <location>
        <begin position="300"/>
        <end position="321"/>
    </location>
</feature>
<evidence type="ECO:0000256" key="2">
    <source>
        <dbReference type="SAM" id="Phobius"/>
    </source>
</evidence>
<sequence>MEYLCKICAAVARRRPDGSRQSRNDTSPLSPPQLELNTNDASAAEPEQPQDELQQLPRQPETLHATQNSARNAEGEDTTAKPRKLSKLAALASLTNLVSDHPRNPTAASTANTASLQHSQRSKLFDRLLALPPELQLKVLSYLDFGDLERLRRTCRSVRNGITPQMVRSLLSPNFDHHIRNTCYICLEESQGGQKRLISTDKFHLRFPFSSRCEDCVRDAEGFDVGRKYLMADNTTSFVCRWCGSPATEPQSTQPEFDKRCFKRFFKVVVLYNTCGLAQWVVTIIACGLSWHYFRTRAMWVVGVVVAGFVITLWNFCLGAVRGSFMRTYHFTLILEACIFASWFAPLLQLFRMNSERMPYRAMNSYELATVVFIIFNLISRGVNVIGNFILMCEYKLWRHKKRDMSLRRSVWIHILEVFMFYVEPQCIEQKYPPRWWLLSRQQRMLAIYTDATMPVVDVTEAGQEELDQQRAVVEGLPGLEWHANA</sequence>
<reference evidence="4 5" key="1">
    <citation type="journal article" date="2016" name="Genome Biol. Evol.">
        <title>Divergent and convergent evolution of fungal pathogenicity.</title>
        <authorList>
            <person name="Shang Y."/>
            <person name="Xiao G."/>
            <person name="Zheng P."/>
            <person name="Cen K."/>
            <person name="Zhan S."/>
            <person name="Wang C."/>
        </authorList>
    </citation>
    <scope>NUCLEOTIDE SEQUENCE [LARGE SCALE GENOMIC DNA]</scope>
    <source>
        <strain evidence="4 5">ARSEF 2679</strain>
    </source>
</reference>
<dbReference type="SUPFAM" id="SSF81383">
    <property type="entry name" value="F-box domain"/>
    <property type="match status" value="1"/>
</dbReference>
<feature type="transmembrane region" description="Helical" evidence="2">
    <location>
        <begin position="371"/>
        <end position="393"/>
    </location>
</feature>
<dbReference type="InterPro" id="IPR036047">
    <property type="entry name" value="F-box-like_dom_sf"/>
</dbReference>
<dbReference type="GeneID" id="30025523"/>
<protein>
    <submittedName>
        <fullName evidence="4">Cyclin-like F-box</fullName>
    </submittedName>
</protein>
<dbReference type="STRING" id="1081104.A0A162K3J7"/>
<accession>A0A162K3J7</accession>
<feature type="domain" description="F-box" evidence="3">
    <location>
        <begin position="125"/>
        <end position="178"/>
    </location>
</feature>
<dbReference type="EMBL" id="AZHB01000044">
    <property type="protein sequence ID" value="OAA52848.1"/>
    <property type="molecule type" value="Genomic_DNA"/>
</dbReference>
<dbReference type="PROSITE" id="PS50181">
    <property type="entry name" value="FBOX"/>
    <property type="match status" value="1"/>
</dbReference>
<evidence type="ECO:0000259" key="3">
    <source>
        <dbReference type="PROSITE" id="PS50181"/>
    </source>
</evidence>
<dbReference type="AlphaFoldDB" id="A0A162K3J7"/>
<dbReference type="Proteomes" id="UP000076744">
    <property type="component" value="Unassembled WGS sequence"/>
</dbReference>
<dbReference type="Gene3D" id="1.20.1280.50">
    <property type="match status" value="1"/>
</dbReference>
<gene>
    <name evidence="4" type="ORF">ISF_09231</name>
</gene>
<keyword evidence="2" id="KW-0812">Transmembrane</keyword>
<feature type="compositionally biased region" description="Low complexity" evidence="1">
    <location>
        <begin position="45"/>
        <end position="60"/>
    </location>
</feature>
<evidence type="ECO:0000313" key="4">
    <source>
        <dbReference type="EMBL" id="OAA52848.1"/>
    </source>
</evidence>
<dbReference type="OrthoDB" id="4759647at2759"/>
<feature type="compositionally biased region" description="Basic and acidic residues" evidence="1">
    <location>
        <begin position="14"/>
        <end position="23"/>
    </location>
</feature>
<feature type="compositionally biased region" description="Low complexity" evidence="1">
    <location>
        <begin position="106"/>
        <end position="115"/>
    </location>
</feature>
<feature type="region of interest" description="Disordered" evidence="1">
    <location>
        <begin position="97"/>
        <end position="117"/>
    </location>
</feature>
<keyword evidence="2" id="KW-0472">Membrane</keyword>
<dbReference type="CDD" id="cd09917">
    <property type="entry name" value="F-box_SF"/>
    <property type="match status" value="1"/>
</dbReference>
<keyword evidence="5" id="KW-1185">Reference proteome</keyword>
<feature type="transmembrane region" description="Helical" evidence="2">
    <location>
        <begin position="269"/>
        <end position="294"/>
    </location>
</feature>